<name>A0A0J6FT49_COCPO</name>
<dbReference type="EMBL" id="DS268114">
    <property type="protein sequence ID" value="KMM72575.1"/>
    <property type="molecule type" value="Genomic_DNA"/>
</dbReference>
<reference evidence="2" key="3">
    <citation type="journal article" date="2010" name="Genome Res.">
        <title>Population genomic sequencing of Coccidioides fungi reveals recent hybridization and transposon control.</title>
        <authorList>
            <person name="Neafsey D.E."/>
            <person name="Barker B.M."/>
            <person name="Sharpton T.J."/>
            <person name="Stajich J.E."/>
            <person name="Park D.J."/>
            <person name="Whiston E."/>
            <person name="Hung C.-Y."/>
            <person name="McMahan C."/>
            <person name="White J."/>
            <person name="Sykes S."/>
            <person name="Heiman D."/>
            <person name="Young S."/>
            <person name="Zeng Q."/>
            <person name="Abouelleil A."/>
            <person name="Aftuck L."/>
            <person name="Bessette D."/>
            <person name="Brown A."/>
            <person name="FitzGerald M."/>
            <person name="Lui A."/>
            <person name="Macdonald J.P."/>
            <person name="Priest M."/>
            <person name="Orbach M.J."/>
            <person name="Galgiani J.N."/>
            <person name="Kirkland T.N."/>
            <person name="Cole G.T."/>
            <person name="Birren B.W."/>
            <person name="Henn M.R."/>
            <person name="Taylor J.W."/>
            <person name="Rounsley S.D."/>
        </authorList>
    </citation>
    <scope>NUCLEOTIDE SEQUENCE [LARGE SCALE GENOMIC DNA]</scope>
    <source>
        <strain evidence="2">RMSCC 3488</strain>
    </source>
</reference>
<accession>A0A0J6FT49</accession>
<reference evidence="1 2" key="1">
    <citation type="submission" date="2007-06" db="EMBL/GenBank/DDBJ databases">
        <title>The Genome Sequence of Coccidioides posadasii RMSCC_3488.</title>
        <authorList>
            <consortium name="Coccidioides Genome Resources Consortium"/>
            <consortium name="The Broad Institute Genome Sequencing Platform"/>
            <person name="Henn M.R."/>
            <person name="Sykes S."/>
            <person name="Young S."/>
            <person name="Jaffe D."/>
            <person name="Berlin A."/>
            <person name="Alvarez P."/>
            <person name="Butler J."/>
            <person name="Gnerre S."/>
            <person name="Grabherr M."/>
            <person name="Mauceli E."/>
            <person name="Brockman W."/>
            <person name="Kodira C."/>
            <person name="Alvarado L."/>
            <person name="Zeng Q."/>
            <person name="Crawford M."/>
            <person name="Antoine C."/>
            <person name="Devon K."/>
            <person name="Galgiani J."/>
            <person name="Orsborn K."/>
            <person name="Lewis M.L."/>
            <person name="Nusbaum C."/>
            <person name="Galagan J."/>
            <person name="Birren B."/>
        </authorList>
    </citation>
    <scope>NUCLEOTIDE SEQUENCE [LARGE SCALE GENOMIC DNA]</scope>
    <source>
        <strain evidence="1 2">RMSCC 3488</strain>
    </source>
</reference>
<gene>
    <name evidence="1" type="ORF">CPAG_08869</name>
</gene>
<proteinExistence type="predicted"/>
<reference evidence="2" key="2">
    <citation type="journal article" date="2009" name="Genome Res.">
        <title>Comparative genomic analyses of the human fungal pathogens Coccidioides and their relatives.</title>
        <authorList>
            <person name="Sharpton T.J."/>
            <person name="Stajich J.E."/>
            <person name="Rounsley S.D."/>
            <person name="Gardner M.J."/>
            <person name="Wortman J.R."/>
            <person name="Jordar V.S."/>
            <person name="Maiti R."/>
            <person name="Kodira C.D."/>
            <person name="Neafsey D.E."/>
            <person name="Zeng Q."/>
            <person name="Hung C.-Y."/>
            <person name="McMahan C."/>
            <person name="Muszewska A."/>
            <person name="Grynberg M."/>
            <person name="Mandel M.A."/>
            <person name="Kellner E.M."/>
            <person name="Barker B.M."/>
            <person name="Galgiani J.N."/>
            <person name="Orbach M.J."/>
            <person name="Kirkland T.N."/>
            <person name="Cole G.T."/>
            <person name="Henn M.R."/>
            <person name="Birren B.W."/>
            <person name="Taylor J.W."/>
        </authorList>
    </citation>
    <scope>NUCLEOTIDE SEQUENCE [LARGE SCALE GENOMIC DNA]</scope>
    <source>
        <strain evidence="2">RMSCC 3488</strain>
    </source>
</reference>
<organism evidence="1 2">
    <name type="scientific">Coccidioides posadasii RMSCC 3488</name>
    <dbReference type="NCBI Taxonomy" id="454284"/>
    <lineage>
        <taxon>Eukaryota</taxon>
        <taxon>Fungi</taxon>
        <taxon>Dikarya</taxon>
        <taxon>Ascomycota</taxon>
        <taxon>Pezizomycotina</taxon>
        <taxon>Eurotiomycetes</taxon>
        <taxon>Eurotiomycetidae</taxon>
        <taxon>Onygenales</taxon>
        <taxon>Onygenaceae</taxon>
        <taxon>Coccidioides</taxon>
    </lineage>
</organism>
<sequence>MDGMRIQSTKPSVHDFQGYLNAGAQTSRTALAILGKRLLGNVPVFRGPRLLPPSQVGGGCRGDLPTLKTKSSTTLPSSGSVRLPSLDQIISQAAEEAACAIGLGDGIWGVTIEIRSAEARRTKQGESPESDMA</sequence>
<dbReference type="AlphaFoldDB" id="A0A0J6FT49"/>
<dbReference type="Proteomes" id="UP000054567">
    <property type="component" value="Unassembled WGS sequence"/>
</dbReference>
<evidence type="ECO:0000313" key="1">
    <source>
        <dbReference type="EMBL" id="KMM72575.1"/>
    </source>
</evidence>
<evidence type="ECO:0000313" key="2">
    <source>
        <dbReference type="Proteomes" id="UP000054567"/>
    </source>
</evidence>
<dbReference type="VEuPathDB" id="FungiDB:CPAG_08869"/>
<protein>
    <submittedName>
        <fullName evidence="1">Uncharacterized protein</fullName>
    </submittedName>
</protein>